<keyword evidence="2" id="KW-1185">Reference proteome</keyword>
<organism evidence="1 2">
    <name type="scientific">Anaerostipes rhamnosivorans</name>
    <dbReference type="NCBI Taxonomy" id="1229621"/>
    <lineage>
        <taxon>Bacteria</taxon>
        <taxon>Bacillati</taxon>
        <taxon>Bacillota</taxon>
        <taxon>Clostridia</taxon>
        <taxon>Lachnospirales</taxon>
        <taxon>Lachnospiraceae</taxon>
        <taxon>Anaerostipes</taxon>
    </lineage>
</organism>
<dbReference type="RefSeq" id="WP_137329398.1">
    <property type="nucleotide sequence ID" value="NZ_CP040058.1"/>
</dbReference>
<sequence length="446" mass="50290">MAEKKYTEHLELTQQSEEDFVDGEEISRSFRVLDNTVWKNKMDMEDVKHDLFPSYTVELEKETDIPIIKSNIIYGNSKYLALTENGYCVSENGEAWNSRTYENFSGEFVAGFLSGKFIVCGPPDKGIYISETTEIGDWQNVNGPGVVIKGMNEVNGRYFVIDEEGHLFEILNNISTPAFSPLYESSMSGITDITYGNGTYVISTTKGLRFSNDEFRSLKKISNNGDENFMNLNFTSVRYAGKQFLAVTQDGNIYTSTDTRMWEHTSFLDKTVTRQIEFLNGLFFIICGRYIFATKDGRAAKSFIASLDDMTGVVNAKEKIAFYDTASRVSYVSVEKSLKEQVSELNADLNSTDLNLNKIKESLPYKVLPTNRKIIDSLDENNGNFIFYINSYDNYGGCDVPGKENYYGIVFAAGGRYSQVLCMGNLNGGLYTRVKINGSWSGWFAK</sequence>
<dbReference type="KEGG" id="arf:AR1Y2_2668"/>
<name>A0A4P8IE60_9FIRM</name>
<evidence type="ECO:0000313" key="1">
    <source>
        <dbReference type="EMBL" id="QCP36122.1"/>
    </source>
</evidence>
<gene>
    <name evidence="1" type="ORF">AR1Y2_2668</name>
</gene>
<dbReference type="AlphaFoldDB" id="A0A4P8IE60"/>
<dbReference type="Proteomes" id="UP000298653">
    <property type="component" value="Chromosome"/>
</dbReference>
<proteinExistence type="predicted"/>
<evidence type="ECO:0000313" key="2">
    <source>
        <dbReference type="Proteomes" id="UP000298653"/>
    </source>
</evidence>
<accession>A0A4P8IE60</accession>
<dbReference type="OrthoDB" id="9788327at2"/>
<reference evidence="1 2" key="1">
    <citation type="submission" date="2019-05" db="EMBL/GenBank/DDBJ databases">
        <title>Complete genome sequencing of Anaerostipes rhamnosivorans.</title>
        <authorList>
            <person name="Bui T.P.N."/>
            <person name="de Vos W.M."/>
        </authorList>
    </citation>
    <scope>NUCLEOTIDE SEQUENCE [LARGE SCALE GENOMIC DNA]</scope>
    <source>
        <strain evidence="1 2">1y2</strain>
    </source>
</reference>
<dbReference type="EMBL" id="CP040058">
    <property type="protein sequence ID" value="QCP36122.1"/>
    <property type="molecule type" value="Genomic_DNA"/>
</dbReference>
<protein>
    <submittedName>
        <fullName evidence="1">Uncharacterized protein</fullName>
    </submittedName>
</protein>